<accession>A0ABU6NPP9</accession>
<name>A0ABU6NPP9_9BACI</name>
<sequence>MAVKLTSFGRMTRKLRVEWNERLVDMANQLGVTGGYLSAVERGLRNAPIEWIDVLTTKYELSEEESACFTNALSESRLFNKLDVSHLSFDDKQMIKLLVEKLPSLNQGFKEELTQLMSR</sequence>
<reference evidence="1 2" key="1">
    <citation type="submission" date="2023-03" db="EMBL/GenBank/DDBJ databases">
        <title>Bacillus Genome Sequencing.</title>
        <authorList>
            <person name="Dunlap C."/>
        </authorList>
    </citation>
    <scope>NUCLEOTIDE SEQUENCE [LARGE SCALE GENOMIC DNA]</scope>
    <source>
        <strain evidence="1 2">B-4107</strain>
    </source>
</reference>
<dbReference type="InterPro" id="IPR001387">
    <property type="entry name" value="Cro/C1-type_HTH"/>
</dbReference>
<dbReference type="EMBL" id="JAROAS010000055">
    <property type="protein sequence ID" value="MED4130169.1"/>
    <property type="molecule type" value="Genomic_DNA"/>
</dbReference>
<dbReference type="InterPro" id="IPR010982">
    <property type="entry name" value="Lambda_DNA-bd_dom_sf"/>
</dbReference>
<protein>
    <submittedName>
        <fullName evidence="1">Transcriptional regulator</fullName>
    </submittedName>
</protein>
<dbReference type="Gene3D" id="1.10.260.40">
    <property type="entry name" value="lambda repressor-like DNA-binding domains"/>
    <property type="match status" value="1"/>
</dbReference>
<dbReference type="SUPFAM" id="SSF47413">
    <property type="entry name" value="lambda repressor-like DNA-binding domains"/>
    <property type="match status" value="1"/>
</dbReference>
<evidence type="ECO:0000313" key="1">
    <source>
        <dbReference type="EMBL" id="MED4130169.1"/>
    </source>
</evidence>
<dbReference type="CDD" id="cd00093">
    <property type="entry name" value="HTH_XRE"/>
    <property type="match status" value="1"/>
</dbReference>
<proteinExistence type="predicted"/>
<gene>
    <name evidence="1" type="ORF">P5F74_18805</name>
</gene>
<evidence type="ECO:0000313" key="2">
    <source>
        <dbReference type="Proteomes" id="UP001341820"/>
    </source>
</evidence>
<comment type="caution">
    <text evidence="1">The sequence shown here is derived from an EMBL/GenBank/DDBJ whole genome shotgun (WGS) entry which is preliminary data.</text>
</comment>
<organism evidence="1 2">
    <name type="scientific">Shouchella miscanthi</name>
    <dbReference type="NCBI Taxonomy" id="2598861"/>
    <lineage>
        <taxon>Bacteria</taxon>
        <taxon>Bacillati</taxon>
        <taxon>Bacillota</taxon>
        <taxon>Bacilli</taxon>
        <taxon>Bacillales</taxon>
        <taxon>Bacillaceae</taxon>
        <taxon>Shouchella</taxon>
    </lineage>
</organism>
<keyword evidence="2" id="KW-1185">Reference proteome</keyword>
<dbReference type="Proteomes" id="UP001341820">
    <property type="component" value="Unassembled WGS sequence"/>
</dbReference>
<dbReference type="RefSeq" id="WP_328238789.1">
    <property type="nucleotide sequence ID" value="NZ_JAROAS010000055.1"/>
</dbReference>